<keyword evidence="1" id="KW-1133">Transmembrane helix</keyword>
<dbReference type="AlphaFoldDB" id="A0A6C0I8S8"/>
<protein>
    <submittedName>
        <fullName evidence="2">Uncharacterized protein</fullName>
    </submittedName>
</protein>
<keyword evidence="1" id="KW-0472">Membrane</keyword>
<feature type="transmembrane region" description="Helical" evidence="1">
    <location>
        <begin position="36"/>
        <end position="58"/>
    </location>
</feature>
<reference evidence="2" key="1">
    <citation type="journal article" date="2020" name="Nature">
        <title>Giant virus diversity and host interactions through global metagenomics.</title>
        <authorList>
            <person name="Schulz F."/>
            <person name="Roux S."/>
            <person name="Paez-Espino D."/>
            <person name="Jungbluth S."/>
            <person name="Walsh D.A."/>
            <person name="Denef V.J."/>
            <person name="McMahon K.D."/>
            <person name="Konstantinidis K.T."/>
            <person name="Eloe-Fadrosh E.A."/>
            <person name="Kyrpides N.C."/>
            <person name="Woyke T."/>
        </authorList>
    </citation>
    <scope>NUCLEOTIDE SEQUENCE</scope>
    <source>
        <strain evidence="2">GVMAG-M-3300023184-53</strain>
    </source>
</reference>
<sequence>MNFIKGVQFGLKQYSKHGIMALNKSNFGDSGNIEPAIAGIGLLTIFILAIVSIIIGYIAVGKICTGTDTRSKNIRLGMYALLILTGGSTGFLYLLLWIFKVNVCA</sequence>
<evidence type="ECO:0000256" key="1">
    <source>
        <dbReference type="SAM" id="Phobius"/>
    </source>
</evidence>
<feature type="transmembrane region" description="Helical" evidence="1">
    <location>
        <begin position="79"/>
        <end position="99"/>
    </location>
</feature>
<accession>A0A6C0I8S8</accession>
<proteinExistence type="predicted"/>
<dbReference type="EMBL" id="MN740136">
    <property type="protein sequence ID" value="QHT89159.1"/>
    <property type="molecule type" value="Genomic_DNA"/>
</dbReference>
<evidence type="ECO:0000313" key="2">
    <source>
        <dbReference type="EMBL" id="QHT89159.1"/>
    </source>
</evidence>
<keyword evidence="1" id="KW-0812">Transmembrane</keyword>
<organism evidence="2">
    <name type="scientific">viral metagenome</name>
    <dbReference type="NCBI Taxonomy" id="1070528"/>
    <lineage>
        <taxon>unclassified sequences</taxon>
        <taxon>metagenomes</taxon>
        <taxon>organismal metagenomes</taxon>
    </lineage>
</organism>
<name>A0A6C0I8S8_9ZZZZ</name>